<dbReference type="PANTHER" id="PTHR33121">
    <property type="entry name" value="CYCLIC DI-GMP PHOSPHODIESTERASE PDEF"/>
    <property type="match status" value="1"/>
</dbReference>
<dbReference type="SUPFAM" id="SSF141868">
    <property type="entry name" value="EAL domain-like"/>
    <property type="match status" value="1"/>
</dbReference>
<dbReference type="PANTHER" id="PTHR33121:SF70">
    <property type="entry name" value="SIGNALING PROTEIN YKOW"/>
    <property type="match status" value="1"/>
</dbReference>
<dbReference type="InterPro" id="IPR035919">
    <property type="entry name" value="EAL_sf"/>
</dbReference>
<sequence length="226" mass="25789">MLRFFIQPQLNTIVDSVIGYEMLIKEYRDGTWRMPASFSAIPAHDMAELLIATAKELSLKVGSVSFNVDRNQILDDQLIHALIAAQTVLRPVKLIIELIENDVKPSVSGEQLIEVVTQLNDFGIQFCLDDVGSGINTWPAVKPLLPYTRELKYALQNYKEHLNESAAENHVTFWQNLATKHQMRFILEGIEDDNDNAWADSMNIDLRQGYYYGRPTLMKIHPDDPD</sequence>
<dbReference type="SMART" id="SM00052">
    <property type="entry name" value="EAL"/>
    <property type="match status" value="1"/>
</dbReference>
<proteinExistence type="predicted"/>
<dbReference type="Gene3D" id="3.20.20.450">
    <property type="entry name" value="EAL domain"/>
    <property type="match status" value="1"/>
</dbReference>
<evidence type="ECO:0000259" key="1">
    <source>
        <dbReference type="PROSITE" id="PS50883"/>
    </source>
</evidence>
<feature type="domain" description="EAL" evidence="1">
    <location>
        <begin position="1"/>
        <end position="226"/>
    </location>
</feature>
<dbReference type="Pfam" id="PF00563">
    <property type="entry name" value="EAL"/>
    <property type="match status" value="1"/>
</dbReference>
<gene>
    <name evidence="2" type="ORF">S100892_00383</name>
</gene>
<dbReference type="AlphaFoldDB" id="A0A1Y0VTN0"/>
<dbReference type="GO" id="GO:0071111">
    <property type="term" value="F:cyclic-guanylate-specific phosphodiesterase activity"/>
    <property type="evidence" value="ECO:0007669"/>
    <property type="project" value="InterPro"/>
</dbReference>
<evidence type="ECO:0000313" key="3">
    <source>
        <dbReference type="Proteomes" id="UP000196118"/>
    </source>
</evidence>
<protein>
    <recommendedName>
        <fullName evidence="1">EAL domain-containing protein</fullName>
    </recommendedName>
</protein>
<name>A0A1Y0VTN0_PEDPE</name>
<dbReference type="InterPro" id="IPR050706">
    <property type="entry name" value="Cyclic-di-GMP_PDE-like"/>
</dbReference>
<reference evidence="2 3" key="1">
    <citation type="submission" date="2017-05" db="EMBL/GenBank/DDBJ databases">
        <title>Genome sequence of Pediococcus pentosaceus strain SRCM100892.</title>
        <authorList>
            <person name="Cho S.H."/>
        </authorList>
    </citation>
    <scope>NUCLEOTIDE SEQUENCE [LARGE SCALE GENOMIC DNA]</scope>
    <source>
        <strain evidence="2 3">SRCM100892</strain>
    </source>
</reference>
<dbReference type="InterPro" id="IPR001633">
    <property type="entry name" value="EAL_dom"/>
</dbReference>
<organism evidence="2 3">
    <name type="scientific">Pediococcus pentosaceus</name>
    <dbReference type="NCBI Taxonomy" id="1255"/>
    <lineage>
        <taxon>Bacteria</taxon>
        <taxon>Bacillati</taxon>
        <taxon>Bacillota</taxon>
        <taxon>Bacilli</taxon>
        <taxon>Lactobacillales</taxon>
        <taxon>Lactobacillaceae</taxon>
        <taxon>Pediococcus</taxon>
    </lineage>
</organism>
<accession>A0A1Y0VTN0</accession>
<dbReference type="EMBL" id="CP021474">
    <property type="protein sequence ID" value="ARW18988.1"/>
    <property type="molecule type" value="Genomic_DNA"/>
</dbReference>
<dbReference type="PROSITE" id="PS50883">
    <property type="entry name" value="EAL"/>
    <property type="match status" value="1"/>
</dbReference>
<dbReference type="Proteomes" id="UP000196118">
    <property type="component" value="Chromosome"/>
</dbReference>
<evidence type="ECO:0000313" key="2">
    <source>
        <dbReference type="EMBL" id="ARW18988.1"/>
    </source>
</evidence>